<evidence type="ECO:0000313" key="2">
    <source>
        <dbReference type="Proteomes" id="UP000828941"/>
    </source>
</evidence>
<name>A0ACB9KEG6_BAUVA</name>
<evidence type="ECO:0000313" key="1">
    <source>
        <dbReference type="EMBL" id="KAI4295570.1"/>
    </source>
</evidence>
<comment type="caution">
    <text evidence="1">The sequence shown here is derived from an EMBL/GenBank/DDBJ whole genome shotgun (WGS) entry which is preliminary data.</text>
</comment>
<organism evidence="1 2">
    <name type="scientific">Bauhinia variegata</name>
    <name type="common">Purple orchid tree</name>
    <name type="synonym">Phanera variegata</name>
    <dbReference type="NCBI Taxonomy" id="167791"/>
    <lineage>
        <taxon>Eukaryota</taxon>
        <taxon>Viridiplantae</taxon>
        <taxon>Streptophyta</taxon>
        <taxon>Embryophyta</taxon>
        <taxon>Tracheophyta</taxon>
        <taxon>Spermatophyta</taxon>
        <taxon>Magnoliopsida</taxon>
        <taxon>eudicotyledons</taxon>
        <taxon>Gunneridae</taxon>
        <taxon>Pentapetalae</taxon>
        <taxon>rosids</taxon>
        <taxon>fabids</taxon>
        <taxon>Fabales</taxon>
        <taxon>Fabaceae</taxon>
        <taxon>Cercidoideae</taxon>
        <taxon>Cercideae</taxon>
        <taxon>Bauhiniinae</taxon>
        <taxon>Bauhinia</taxon>
    </lineage>
</organism>
<protein>
    <submittedName>
        <fullName evidence="1">Uncharacterized protein</fullName>
    </submittedName>
</protein>
<dbReference type="EMBL" id="CM039439">
    <property type="protein sequence ID" value="KAI4295570.1"/>
    <property type="molecule type" value="Genomic_DNA"/>
</dbReference>
<sequence>MHEIKWGDASFKQFKFMDAIVSTHRRSNRFTGDPMKRRVKEVELDIFKGSYLPNTEKEMAQLKESNEYNTRQFYNIDHQSYLTQEIVQLQQRLQQQYVVRRALEKACFLPFSQDTILENSIPEAAKELIKEIGVLELQVVYLEQYLLSLYRQRFGQQISSISDNDRRLKSVSDVNQGTCAVPGRDNNNVSENEISVKPTDHVSSPRNSAKECNNQLEPETVLDSSIHRSHSTLSQRSVCLIETSSMKAKAADSYHSLPLSVLETRMANTSANCLAEHLGTCFSEDVPETPNWLSEEMIKSILAIYCELADPPFTSHDNVSSPISFSSSVYEDSSQGQGNRGRSQGKKLSSLDSHFNIPFHFKGTKEFSGPYCSMVKIHRICRDNEKLKEVEYMLRRFRSLVSRLQEVDPRKMKHEEKLAFWINVHNALVMHALLIYGIPTSNLKRMSSVLKAAYNIGGHTVSVDMIQNFILGCRLPRPGQWLRLLFLPKTKSKVRDARKAYAIDRPEPLVLFALCSGSYSDPAVRLYTPKTVLEELESAKEEYILSTMSVTKEQKILVPKMVDFFIKDSGLGPAGLMEMVEPYVPESQRRIIHQLQQKAKWKGIEFIPHNFNFHYLVLKELAW</sequence>
<accession>A0ACB9KEG6</accession>
<dbReference type="Proteomes" id="UP000828941">
    <property type="component" value="Chromosome 14"/>
</dbReference>
<reference evidence="1 2" key="1">
    <citation type="journal article" date="2022" name="DNA Res.">
        <title>Chromosomal-level genome assembly of the orchid tree Bauhinia variegata (Leguminosae; Cercidoideae) supports the allotetraploid origin hypothesis of Bauhinia.</title>
        <authorList>
            <person name="Zhong Y."/>
            <person name="Chen Y."/>
            <person name="Zheng D."/>
            <person name="Pang J."/>
            <person name="Liu Y."/>
            <person name="Luo S."/>
            <person name="Meng S."/>
            <person name="Qian L."/>
            <person name="Wei D."/>
            <person name="Dai S."/>
            <person name="Zhou R."/>
        </authorList>
    </citation>
    <scope>NUCLEOTIDE SEQUENCE [LARGE SCALE GENOMIC DNA]</scope>
    <source>
        <strain evidence="1">BV-YZ2020</strain>
    </source>
</reference>
<keyword evidence="2" id="KW-1185">Reference proteome</keyword>
<proteinExistence type="predicted"/>
<gene>
    <name evidence="1" type="ORF">L6164_035604</name>
</gene>